<organism evidence="1">
    <name type="scientific">Rhizophagus irregularis (strain DAOM 181602 / DAOM 197198 / MUCL 43194)</name>
    <name type="common">Arbuscular mycorrhizal fungus</name>
    <name type="synonym">Glomus intraradices</name>
    <dbReference type="NCBI Taxonomy" id="747089"/>
    <lineage>
        <taxon>Eukaryota</taxon>
        <taxon>Fungi</taxon>
        <taxon>Fungi incertae sedis</taxon>
        <taxon>Mucoromycota</taxon>
        <taxon>Glomeromycotina</taxon>
        <taxon>Glomeromycetes</taxon>
        <taxon>Glomerales</taxon>
        <taxon>Glomeraceae</taxon>
        <taxon>Rhizophagus</taxon>
    </lineage>
</organism>
<accession>U9U758</accession>
<dbReference type="HOGENOM" id="CLU_3069857_0_0_1"/>
<gene>
    <name evidence="1" type="ORF">GLOINDRAFT_28283</name>
</gene>
<proteinExistence type="predicted"/>
<sequence length="53" mass="6418">MHRSLILTCWNLEEIKKLNGQLRQYNDCKEAGNSKKEVLQNKNHLKLMYHRSY</sequence>
<reference evidence="1" key="1">
    <citation type="submission" date="2013-07" db="EMBL/GenBank/DDBJ databases">
        <title>The genome of an arbuscular mycorrhizal fungus provides insights into the evolution of the oldest plant symbiosis.</title>
        <authorList>
            <consortium name="DOE Joint Genome Institute"/>
            <person name="Tisserant E."/>
            <person name="Malbreil M."/>
            <person name="Kuo A."/>
            <person name="Kohler A."/>
            <person name="Symeonidi A."/>
            <person name="Balestrini R."/>
            <person name="Charron P."/>
            <person name="Duensing N."/>
            <person name="Frei-dit-Frey N."/>
            <person name="Gianinazzi-Pearson V."/>
            <person name="Gilbert B."/>
            <person name="Handa Y."/>
            <person name="Hijri M."/>
            <person name="Kaul R."/>
            <person name="Kawaguchi M."/>
            <person name="Krajinski F."/>
            <person name="Lammers P."/>
            <person name="Lapierre D."/>
            <person name="Masclaux F.G."/>
            <person name="Murat C."/>
            <person name="Morin E."/>
            <person name="Ndikumana S."/>
            <person name="Pagni M."/>
            <person name="Petitpierre D."/>
            <person name="Requena N."/>
            <person name="Rosikiewicz P."/>
            <person name="Riley R."/>
            <person name="Saito K."/>
            <person name="San Clemente H."/>
            <person name="Shapiro H."/>
            <person name="van Tuinen D."/>
            <person name="Becard G."/>
            <person name="Bonfante P."/>
            <person name="Paszkowski U."/>
            <person name="Shachar-Hill Y."/>
            <person name="Young J.P."/>
            <person name="Sanders I.R."/>
            <person name="Henrissat B."/>
            <person name="Rensing S.A."/>
            <person name="Grigoriev I.V."/>
            <person name="Corradi N."/>
            <person name="Roux C."/>
            <person name="Martin F."/>
        </authorList>
    </citation>
    <scope>NUCLEOTIDE SEQUENCE</scope>
    <source>
        <strain evidence="1">DAOM 197198</strain>
    </source>
</reference>
<protein>
    <submittedName>
        <fullName evidence="1">Uncharacterized protein</fullName>
    </submittedName>
</protein>
<evidence type="ECO:0000313" key="1">
    <source>
        <dbReference type="EMBL" id="ESA11436.1"/>
    </source>
</evidence>
<dbReference type="AlphaFoldDB" id="U9U758"/>
<dbReference type="EMBL" id="KI286000">
    <property type="protein sequence ID" value="ESA11436.1"/>
    <property type="molecule type" value="Genomic_DNA"/>
</dbReference>
<name>U9U758_RHIID</name>